<name>A0AAP0KIV3_9MAGN</name>
<dbReference type="AlphaFoldDB" id="A0AAP0KIV3"/>
<keyword evidence="2" id="KW-1185">Reference proteome</keyword>
<accession>A0AAP0KIV3</accession>
<dbReference type="PANTHER" id="PTHR11011">
    <property type="entry name" value="MALE STERILITY PROTEIN 2-RELATED"/>
    <property type="match status" value="1"/>
</dbReference>
<dbReference type="EMBL" id="JBBNAE010000001">
    <property type="protein sequence ID" value="KAK9153357.1"/>
    <property type="molecule type" value="Genomic_DNA"/>
</dbReference>
<dbReference type="GO" id="GO:0035336">
    <property type="term" value="P:long-chain fatty-acyl-CoA metabolic process"/>
    <property type="evidence" value="ECO:0007669"/>
    <property type="project" value="TreeGrafter"/>
</dbReference>
<evidence type="ECO:0000313" key="1">
    <source>
        <dbReference type="EMBL" id="KAK9153357.1"/>
    </source>
</evidence>
<comment type="caution">
    <text evidence="1">The sequence shown here is derived from an EMBL/GenBank/DDBJ whole genome shotgun (WGS) entry which is preliminary data.</text>
</comment>
<gene>
    <name evidence="1" type="ORF">Sjap_000837</name>
</gene>
<protein>
    <submittedName>
        <fullName evidence="1">Uncharacterized protein</fullName>
    </submittedName>
</protein>
<evidence type="ECO:0000313" key="2">
    <source>
        <dbReference type="Proteomes" id="UP001417504"/>
    </source>
</evidence>
<dbReference type="Proteomes" id="UP001417504">
    <property type="component" value="Unassembled WGS sequence"/>
</dbReference>
<organism evidence="1 2">
    <name type="scientific">Stephania japonica</name>
    <dbReference type="NCBI Taxonomy" id="461633"/>
    <lineage>
        <taxon>Eukaryota</taxon>
        <taxon>Viridiplantae</taxon>
        <taxon>Streptophyta</taxon>
        <taxon>Embryophyta</taxon>
        <taxon>Tracheophyta</taxon>
        <taxon>Spermatophyta</taxon>
        <taxon>Magnoliopsida</taxon>
        <taxon>Ranunculales</taxon>
        <taxon>Menispermaceae</taxon>
        <taxon>Menispermoideae</taxon>
        <taxon>Cissampelideae</taxon>
        <taxon>Stephania</taxon>
    </lineage>
</organism>
<proteinExistence type="predicted"/>
<dbReference type="PANTHER" id="PTHR11011:SF45">
    <property type="entry name" value="FATTY ACYL-COA REDUCTASE CG8306-RELATED"/>
    <property type="match status" value="1"/>
</dbReference>
<sequence length="148" mass="16852">MVVNAMLAAGASRLSSARLKPGIEVYHVASSTVNPLGTADVFRFSLEHFRTFPYKDSKGMPTHIEKLKLFNSIEDFNSYIEQVGEASNGSTSQRFKKKLAEQSKHMAKMYQPYTFYKGSILKEFVTQKEEIYQRVRDDAAEECSIEDH</sequence>
<reference evidence="1 2" key="1">
    <citation type="submission" date="2024-01" db="EMBL/GenBank/DDBJ databases">
        <title>Genome assemblies of Stephania.</title>
        <authorList>
            <person name="Yang L."/>
        </authorList>
    </citation>
    <scope>NUCLEOTIDE SEQUENCE [LARGE SCALE GENOMIC DNA]</scope>
    <source>
        <strain evidence="1">QJT</strain>
        <tissue evidence="1">Leaf</tissue>
    </source>
</reference>
<dbReference type="InterPro" id="IPR026055">
    <property type="entry name" value="FAR"/>
</dbReference>
<dbReference type="GO" id="GO:0080019">
    <property type="term" value="F:alcohol-forming very long-chain fatty acyl-CoA reductase activity"/>
    <property type="evidence" value="ECO:0007669"/>
    <property type="project" value="InterPro"/>
</dbReference>
<dbReference type="GO" id="GO:0010345">
    <property type="term" value="P:suberin biosynthetic process"/>
    <property type="evidence" value="ECO:0007669"/>
    <property type="project" value="TreeGrafter"/>
</dbReference>